<dbReference type="GO" id="GO:0070221">
    <property type="term" value="P:sulfide oxidation, using sulfide:quinone oxidoreductase"/>
    <property type="evidence" value="ECO:0007669"/>
    <property type="project" value="TreeGrafter"/>
</dbReference>
<accession>A0A077F5Q1</accession>
<reference evidence="8 9" key="1">
    <citation type="submission" date="2014-07" db="EMBL/GenBank/DDBJ databases">
        <authorList>
            <person name="Lee K."/>
            <person name="Lim J.Y."/>
            <person name="Hwang I."/>
        </authorList>
    </citation>
    <scope>NUCLEOTIDE SEQUENCE [LARGE SCALE GENOMIC DNA]</scope>
    <source>
        <strain evidence="8 9">KL28</strain>
    </source>
</reference>
<evidence type="ECO:0000256" key="1">
    <source>
        <dbReference type="ARBA" id="ARBA00001974"/>
    </source>
</evidence>
<dbReference type="InterPro" id="IPR036188">
    <property type="entry name" value="FAD/NAD-bd_sf"/>
</dbReference>
<keyword evidence="2" id="KW-0285">Flavoprotein</keyword>
<evidence type="ECO:0000256" key="6">
    <source>
        <dbReference type="ARBA" id="ARBA00023002"/>
    </source>
</evidence>
<evidence type="ECO:0000256" key="5">
    <source>
        <dbReference type="ARBA" id="ARBA00022946"/>
    </source>
</evidence>
<dbReference type="GO" id="GO:0048038">
    <property type="term" value="F:quinone binding"/>
    <property type="evidence" value="ECO:0007669"/>
    <property type="project" value="UniProtKB-KW"/>
</dbReference>
<dbReference type="InterPro" id="IPR015904">
    <property type="entry name" value="Sulphide_quinone_reductase"/>
</dbReference>
<evidence type="ECO:0000256" key="4">
    <source>
        <dbReference type="ARBA" id="ARBA00022827"/>
    </source>
</evidence>
<keyword evidence="3" id="KW-0874">Quinone</keyword>
<evidence type="ECO:0000313" key="8">
    <source>
        <dbReference type="EMBL" id="AIL59279.1"/>
    </source>
</evidence>
<protein>
    <submittedName>
        <fullName evidence="8">FAD-dependent pyridine nucleotide-disulfide oxidoreductase</fullName>
    </submittedName>
</protein>
<keyword evidence="6" id="KW-0560">Oxidoreductase</keyword>
<dbReference type="PANTHER" id="PTHR10632">
    <property type="entry name" value="SULFIDE:QUINONE OXIDOREDUCTASE"/>
    <property type="match status" value="1"/>
</dbReference>
<gene>
    <name evidence="8" type="ORF">PSAKL28_00410</name>
</gene>
<dbReference type="EMBL" id="CP009048">
    <property type="protein sequence ID" value="AIL59279.1"/>
    <property type="molecule type" value="Genomic_DNA"/>
</dbReference>
<organism evidence="8 9">
    <name type="scientific">Pseudomonas alkylphenolica</name>
    <dbReference type="NCBI Taxonomy" id="237609"/>
    <lineage>
        <taxon>Bacteria</taxon>
        <taxon>Pseudomonadati</taxon>
        <taxon>Pseudomonadota</taxon>
        <taxon>Gammaproteobacteria</taxon>
        <taxon>Pseudomonadales</taxon>
        <taxon>Pseudomonadaceae</taxon>
        <taxon>Pseudomonas</taxon>
    </lineage>
</organism>
<dbReference type="OrthoDB" id="9802771at2"/>
<dbReference type="GO" id="GO:0070224">
    <property type="term" value="F:sulfide:quinone oxidoreductase activity"/>
    <property type="evidence" value="ECO:0007669"/>
    <property type="project" value="TreeGrafter"/>
</dbReference>
<dbReference type="AlphaFoldDB" id="A0A077F5Q1"/>
<dbReference type="SUPFAM" id="SSF51905">
    <property type="entry name" value="FAD/NAD(P)-binding domain"/>
    <property type="match status" value="1"/>
</dbReference>
<dbReference type="FunFam" id="3.50.50.60:FF:000034">
    <property type="entry name" value="sulfide:quinone oxidoreductase, mitochondrial"/>
    <property type="match status" value="1"/>
</dbReference>
<dbReference type="GO" id="GO:0071949">
    <property type="term" value="F:FAD binding"/>
    <property type="evidence" value="ECO:0007669"/>
    <property type="project" value="TreeGrafter"/>
</dbReference>
<evidence type="ECO:0000313" key="9">
    <source>
        <dbReference type="Proteomes" id="UP000028931"/>
    </source>
</evidence>
<evidence type="ECO:0000259" key="7">
    <source>
        <dbReference type="Pfam" id="PF07992"/>
    </source>
</evidence>
<sequence>MPAHTTSSKGDHHKVLIVGAGAAGIAVASSLMCRDPSLDIALIDPADTHYYQPGWTMVGAGVFNAPSTARSMASTIPSGVRWIKASVESFDPQAQALTLDDGRLLSYEQLVVCPGLKLDWEAIDGLSETLGRNGVTSNYRYDLAPYTWQLVQNLREGRALFSQPPMPIKCAGAPQKALYLSCDHWLRAGRLGNIQAQFFNAGAVLFGVADYVPALMEYIDKYAVDLQYSHRLVAVDGPARQATFVRTLPDGSSETRVQPFDMLHVVPPQVPADFIRNSPLADAAGWIDVDPATLRHRHFANIHALGDGINTTNAKTAAAARKQAPVVANNVLVALGRLPKLAHYDGYGSCPLTVERGKIVLAEFTYGGKLAPSFPRWLLDGRRPTRLAWLLKAQILPPLYWRCMLKGREWLAKPQTVVAEVQQ</sequence>
<feature type="domain" description="FAD/NAD(P)-binding" evidence="7">
    <location>
        <begin position="14"/>
        <end position="128"/>
    </location>
</feature>
<dbReference type="eggNOG" id="COG0446">
    <property type="taxonomic scope" value="Bacteria"/>
</dbReference>
<dbReference type="Pfam" id="PF07992">
    <property type="entry name" value="Pyr_redox_2"/>
    <property type="match status" value="1"/>
</dbReference>
<comment type="cofactor">
    <cofactor evidence="1">
        <name>FAD</name>
        <dbReference type="ChEBI" id="CHEBI:57692"/>
    </cofactor>
</comment>
<keyword evidence="5" id="KW-0809">Transit peptide</keyword>
<dbReference type="Proteomes" id="UP000028931">
    <property type="component" value="Chromosome"/>
</dbReference>
<proteinExistence type="predicted"/>
<evidence type="ECO:0000256" key="2">
    <source>
        <dbReference type="ARBA" id="ARBA00022630"/>
    </source>
</evidence>
<name>A0A077F5Q1_9PSED</name>
<evidence type="ECO:0000256" key="3">
    <source>
        <dbReference type="ARBA" id="ARBA00022719"/>
    </source>
</evidence>
<dbReference type="PANTHER" id="PTHR10632:SF2">
    <property type="entry name" value="SULFIDE:QUINONE OXIDOREDUCTASE, MITOCHONDRIAL"/>
    <property type="match status" value="1"/>
</dbReference>
<keyword evidence="4" id="KW-0274">FAD</keyword>
<dbReference type="Gene3D" id="3.50.50.60">
    <property type="entry name" value="FAD/NAD(P)-binding domain"/>
    <property type="match status" value="2"/>
</dbReference>
<dbReference type="HOGENOM" id="CLU_030742_2_0_6"/>
<dbReference type="InterPro" id="IPR023753">
    <property type="entry name" value="FAD/NAD-binding_dom"/>
</dbReference>
<dbReference type="RefSeq" id="WP_038605094.1">
    <property type="nucleotide sequence ID" value="NZ_CP009048.1"/>
</dbReference>
<dbReference type="KEGG" id="palk:PSAKL28_00410"/>